<dbReference type="PIRSF" id="PIRSF003097">
    <property type="entry name" value="FtsX"/>
    <property type="match status" value="1"/>
</dbReference>
<gene>
    <name evidence="15" type="ORF">GLE_4914</name>
</gene>
<dbReference type="STRING" id="69.GLE_4914"/>
<keyword evidence="8" id="KW-0812">Transmembrane</keyword>
<comment type="subunit">
    <text evidence="3">Forms a membrane-associated complex with FtsE.</text>
</comment>
<comment type="function">
    <text evidence="12">Part of the ABC transporter FtsEX involved in cellular division.</text>
</comment>
<evidence type="ECO:0000256" key="3">
    <source>
        <dbReference type="ARBA" id="ARBA00011160"/>
    </source>
</evidence>
<evidence type="ECO:0000256" key="10">
    <source>
        <dbReference type="ARBA" id="ARBA00023136"/>
    </source>
</evidence>
<dbReference type="Pfam" id="PF02687">
    <property type="entry name" value="FtsX"/>
    <property type="match status" value="1"/>
</dbReference>
<evidence type="ECO:0000259" key="13">
    <source>
        <dbReference type="Pfam" id="PF02687"/>
    </source>
</evidence>
<dbReference type="GO" id="GO:0005886">
    <property type="term" value="C:plasma membrane"/>
    <property type="evidence" value="ECO:0007669"/>
    <property type="project" value="UniProtKB-SubCell"/>
</dbReference>
<keyword evidence="11 12" id="KW-0131">Cell cycle</keyword>
<evidence type="ECO:0000256" key="9">
    <source>
        <dbReference type="ARBA" id="ARBA00022989"/>
    </source>
</evidence>
<feature type="domain" description="FtsX extracellular" evidence="14">
    <location>
        <begin position="112"/>
        <end position="185"/>
    </location>
</feature>
<evidence type="ECO:0000256" key="8">
    <source>
        <dbReference type="ARBA" id="ARBA00022692"/>
    </source>
</evidence>
<dbReference type="PANTHER" id="PTHR47755">
    <property type="entry name" value="CELL DIVISION PROTEIN FTSX"/>
    <property type="match status" value="1"/>
</dbReference>
<dbReference type="Proteomes" id="UP000061569">
    <property type="component" value="Chromosome"/>
</dbReference>
<dbReference type="InterPro" id="IPR003838">
    <property type="entry name" value="ABC3_permease_C"/>
</dbReference>
<evidence type="ECO:0000256" key="12">
    <source>
        <dbReference type="PIRNR" id="PIRNR003097"/>
    </source>
</evidence>
<keyword evidence="9" id="KW-1133">Transmembrane helix</keyword>
<keyword evidence="7 12" id="KW-0132">Cell division</keyword>
<dbReference type="PANTHER" id="PTHR47755:SF1">
    <property type="entry name" value="CELL DIVISION PROTEIN FTSX"/>
    <property type="match status" value="1"/>
</dbReference>
<name>A0A0S2DPT1_LYSEN</name>
<dbReference type="InterPro" id="IPR047590">
    <property type="entry name" value="FtsX_proteobact-type"/>
</dbReference>
<keyword evidence="10 12" id="KW-0472">Membrane</keyword>
<organism evidence="15 16">
    <name type="scientific">Lysobacter enzymogenes</name>
    <dbReference type="NCBI Taxonomy" id="69"/>
    <lineage>
        <taxon>Bacteria</taxon>
        <taxon>Pseudomonadati</taxon>
        <taxon>Pseudomonadota</taxon>
        <taxon>Gammaproteobacteria</taxon>
        <taxon>Lysobacterales</taxon>
        <taxon>Lysobacteraceae</taxon>
        <taxon>Lysobacter</taxon>
    </lineage>
</organism>
<comment type="similarity">
    <text evidence="2 12">Belongs to the ABC-4 integral membrane protein family. FtsX subfamily.</text>
</comment>
<keyword evidence="5 12" id="KW-1003">Cell membrane</keyword>
<dbReference type="NCBIfam" id="TIGR00439">
    <property type="entry name" value="FtsX_Gneg"/>
    <property type="match status" value="1"/>
</dbReference>
<evidence type="ECO:0000256" key="6">
    <source>
        <dbReference type="ARBA" id="ARBA00022519"/>
    </source>
</evidence>
<evidence type="ECO:0000256" key="7">
    <source>
        <dbReference type="ARBA" id="ARBA00022618"/>
    </source>
</evidence>
<sequence>MSAEDFRPDEDGASERVADKRADVSRADLRPSELRAERAELAVDASAQSRLGMWLDHHLYSLVASLGRLLRKPWAALLTIGVMAVALALPLGLWAALSNIERFAGDVQRSRQISVFLKPQIEVDRARALAEQLRARPDVGAVDVRTPEQGLAELREKSGLAEALAAVENNPLPSLLVVTPKGDELVLAQSLEQLGEADVVQHDAGWRQRLDGWLRFGTRLAWVLAAMLGLGALLVVGNTVRLDIQSRREEIGVLQQLGATDGFIRRPFLYLGACYGLAAGAVALALLTAADHSLREPLGALARSYGSRFALRGFDPLQALGILAGAAALGWLGAGVVTGHYLRQTRGGQD</sequence>
<reference evidence="15 16" key="1">
    <citation type="submission" date="2015-11" db="EMBL/GenBank/DDBJ databases">
        <title>Genome sequences of Lysobacter enzymogenes strain C3 and Lysobacter antibioticus ATCC 29479.</title>
        <authorList>
            <person name="Kobayashi D.Y."/>
        </authorList>
    </citation>
    <scope>NUCLEOTIDE SEQUENCE [LARGE SCALE GENOMIC DNA]</scope>
    <source>
        <strain evidence="15 16">C3</strain>
    </source>
</reference>
<evidence type="ECO:0000256" key="1">
    <source>
        <dbReference type="ARBA" id="ARBA00004429"/>
    </source>
</evidence>
<dbReference type="OrthoDB" id="9813411at2"/>
<proteinExistence type="inferred from homology"/>
<dbReference type="EMBL" id="CP013140">
    <property type="protein sequence ID" value="ALN60255.1"/>
    <property type="molecule type" value="Genomic_DNA"/>
</dbReference>
<evidence type="ECO:0000313" key="16">
    <source>
        <dbReference type="Proteomes" id="UP000061569"/>
    </source>
</evidence>
<evidence type="ECO:0000256" key="2">
    <source>
        <dbReference type="ARBA" id="ARBA00007379"/>
    </source>
</evidence>
<dbReference type="GO" id="GO:0032153">
    <property type="term" value="C:cell division site"/>
    <property type="evidence" value="ECO:0007669"/>
    <property type="project" value="TreeGrafter"/>
</dbReference>
<evidence type="ECO:0000313" key="15">
    <source>
        <dbReference type="EMBL" id="ALN60255.1"/>
    </source>
</evidence>
<evidence type="ECO:0000256" key="4">
    <source>
        <dbReference type="ARBA" id="ARBA00021907"/>
    </source>
</evidence>
<dbReference type="Gene3D" id="3.30.70.3040">
    <property type="match status" value="1"/>
</dbReference>
<protein>
    <recommendedName>
        <fullName evidence="4 12">Cell division protein FtsX</fullName>
    </recommendedName>
</protein>
<dbReference type="KEGG" id="lez:GLE_4914"/>
<keyword evidence="6 12" id="KW-0997">Cell inner membrane</keyword>
<dbReference type="InterPro" id="IPR004513">
    <property type="entry name" value="FtsX"/>
</dbReference>
<evidence type="ECO:0000256" key="5">
    <source>
        <dbReference type="ARBA" id="ARBA00022475"/>
    </source>
</evidence>
<dbReference type="InterPro" id="IPR040690">
    <property type="entry name" value="FtsX_ECD"/>
</dbReference>
<feature type="domain" description="ABC3 transporter permease C-terminal" evidence="13">
    <location>
        <begin position="223"/>
        <end position="338"/>
    </location>
</feature>
<accession>A0A0S2DPT1</accession>
<comment type="subcellular location">
    <subcellularLocation>
        <location evidence="1">Cell inner membrane</location>
        <topology evidence="1">Multi-pass membrane protein</topology>
    </subcellularLocation>
</comment>
<evidence type="ECO:0000259" key="14">
    <source>
        <dbReference type="Pfam" id="PF18075"/>
    </source>
</evidence>
<dbReference type="AlphaFoldDB" id="A0A0S2DPT1"/>
<evidence type="ECO:0000256" key="11">
    <source>
        <dbReference type="ARBA" id="ARBA00023306"/>
    </source>
</evidence>
<dbReference type="PATRIC" id="fig|69.6.peg.4844"/>
<dbReference type="Pfam" id="PF18075">
    <property type="entry name" value="FtsX_ECD"/>
    <property type="match status" value="1"/>
</dbReference>
<dbReference type="GO" id="GO:0051301">
    <property type="term" value="P:cell division"/>
    <property type="evidence" value="ECO:0007669"/>
    <property type="project" value="UniProtKB-KW"/>
</dbReference>